<keyword evidence="3" id="KW-0413">Isomerase</keyword>
<gene>
    <name evidence="8" type="primary">recQ_2</name>
    <name evidence="8" type="ORF">HRbin17_01205</name>
</gene>
<dbReference type="InterPro" id="IPR001650">
    <property type="entry name" value="Helicase_C-like"/>
</dbReference>
<feature type="domain" description="Helicase ATP-binding" evidence="6">
    <location>
        <begin position="1"/>
        <end position="77"/>
    </location>
</feature>
<evidence type="ECO:0000256" key="4">
    <source>
        <dbReference type="ARBA" id="ARBA00034617"/>
    </source>
</evidence>
<dbReference type="PROSITE" id="PS51194">
    <property type="entry name" value="HELICASE_CTER"/>
    <property type="match status" value="1"/>
</dbReference>
<keyword evidence="8" id="KW-0547">Nucleotide-binding</keyword>
<dbReference type="InterPro" id="IPR014001">
    <property type="entry name" value="Helicase_ATP-bd"/>
</dbReference>
<sequence>MKTFIGSYPIPYCIVDEAHCVSEWGHDFRPAYLNLGWLVPQLCEHRGYSPTFIALTGTASPNVLTDILRELGILDPEATVMPENFDRSELDFNVIKVRSEERFDVLKSLFKNLVGYRPGQPMTNLPSGLIFTYFVNDRQIGAAHLRNELKNAFPELSDAIDVYSGEKPYWWFKRSDRDWELWKIKLQQRFKRNEVPIFVCTHSFGMGIDKPDIRFTVHVMLPRSLEEFYQQAGRAGRDRKSSHCYIIFSDDQPELADEVLDPVHVPIERTSELVQEIPRKQQSDALRNTWFLRNSFLGKDSDKRIVGYVWQHLTLNLPTRERDRRQVELPFDFLPNDLVGGEGDLSERKQQALEKAIYRLLAVGAVDDYMKDYTGSKFIVSLIRRPIKKLDERFKEYLSRYATEGEIRRYLPERKPHNYSEAVLIYAHQVVEFVYDRIERRRRRAMWEMLQAARDATRLGIQKFREQLNNYMAESEFTQPVKELTKRILPVEWFDLLRKAEGVDGLVKLFGACRRQLEEFPEHPGLLLLTGFCRLHYGDEGLRDIGDAFLILRRDYPKVNCYEVAQRLIAVTKERFPTKLDKAVEAILNSDSSREMARLCYAEAPPYGSAYTKALFILVSGVLKILGKDGERNE</sequence>
<evidence type="ECO:0000259" key="7">
    <source>
        <dbReference type="PROSITE" id="PS51194"/>
    </source>
</evidence>
<keyword evidence="8" id="KW-0067">ATP-binding</keyword>
<dbReference type="PANTHER" id="PTHR13710:SF105">
    <property type="entry name" value="ATP-DEPENDENT DNA HELICASE Q1"/>
    <property type="match status" value="1"/>
</dbReference>
<keyword evidence="8" id="KW-0347">Helicase</keyword>
<protein>
    <recommendedName>
        <fullName evidence="5">DNA 3'-5' helicase</fullName>
        <ecNumber evidence="5">5.6.2.4</ecNumber>
    </recommendedName>
</protein>
<comment type="similarity">
    <text evidence="1">Belongs to the helicase family. RecQ subfamily.</text>
</comment>
<dbReference type="SMART" id="SM00490">
    <property type="entry name" value="HELICc"/>
    <property type="match status" value="1"/>
</dbReference>
<accession>A0A2H5XBW5</accession>
<dbReference type="Pfam" id="PF00271">
    <property type="entry name" value="Helicase_C"/>
    <property type="match status" value="1"/>
</dbReference>
<feature type="domain" description="Helicase C-terminal" evidence="7">
    <location>
        <begin position="117"/>
        <end position="285"/>
    </location>
</feature>
<evidence type="ECO:0000256" key="1">
    <source>
        <dbReference type="ARBA" id="ARBA00005446"/>
    </source>
</evidence>
<dbReference type="EC" id="5.6.2.4" evidence="5"/>
<dbReference type="PANTHER" id="PTHR13710">
    <property type="entry name" value="DNA HELICASE RECQ FAMILY MEMBER"/>
    <property type="match status" value="1"/>
</dbReference>
<reference evidence="9" key="1">
    <citation type="submission" date="2017-09" db="EMBL/GenBank/DDBJ databases">
        <title>Metaegenomics of thermophilic ammonia-oxidizing enrichment culture.</title>
        <authorList>
            <person name="Kato S."/>
            <person name="Suzuki K."/>
        </authorList>
    </citation>
    <scope>NUCLEOTIDE SEQUENCE [LARGE SCALE GENOMIC DNA]</scope>
</reference>
<dbReference type="InterPro" id="IPR027417">
    <property type="entry name" value="P-loop_NTPase"/>
</dbReference>
<evidence type="ECO:0000256" key="2">
    <source>
        <dbReference type="ARBA" id="ARBA00023125"/>
    </source>
</evidence>
<dbReference type="PROSITE" id="PS51192">
    <property type="entry name" value="HELICASE_ATP_BIND_1"/>
    <property type="match status" value="1"/>
</dbReference>
<dbReference type="GO" id="GO:0006281">
    <property type="term" value="P:DNA repair"/>
    <property type="evidence" value="ECO:0007669"/>
    <property type="project" value="TreeGrafter"/>
</dbReference>
<evidence type="ECO:0000259" key="6">
    <source>
        <dbReference type="PROSITE" id="PS51192"/>
    </source>
</evidence>
<evidence type="ECO:0000313" key="8">
    <source>
        <dbReference type="EMBL" id="GBC98691.1"/>
    </source>
</evidence>
<dbReference type="EMBL" id="BEHT01000014">
    <property type="protein sequence ID" value="GBC98691.1"/>
    <property type="molecule type" value="Genomic_DNA"/>
</dbReference>
<comment type="caution">
    <text evidence="8">The sequence shown here is derived from an EMBL/GenBank/DDBJ whole genome shotgun (WGS) entry which is preliminary data.</text>
</comment>
<evidence type="ECO:0000256" key="5">
    <source>
        <dbReference type="ARBA" id="ARBA00034808"/>
    </source>
</evidence>
<keyword evidence="2" id="KW-0238">DNA-binding</keyword>
<comment type="catalytic activity">
    <reaction evidence="4">
        <text>Couples ATP hydrolysis with the unwinding of duplex DNA by translocating in the 3'-5' direction.</text>
        <dbReference type="EC" id="5.6.2.4"/>
    </reaction>
</comment>
<dbReference type="GO" id="GO:0003677">
    <property type="term" value="F:DNA binding"/>
    <property type="evidence" value="ECO:0007669"/>
    <property type="project" value="UniProtKB-KW"/>
</dbReference>
<dbReference type="SUPFAM" id="SSF52540">
    <property type="entry name" value="P-loop containing nucleoside triphosphate hydrolases"/>
    <property type="match status" value="1"/>
</dbReference>
<dbReference type="GO" id="GO:0006310">
    <property type="term" value="P:DNA recombination"/>
    <property type="evidence" value="ECO:0007669"/>
    <property type="project" value="TreeGrafter"/>
</dbReference>
<evidence type="ECO:0000256" key="3">
    <source>
        <dbReference type="ARBA" id="ARBA00023235"/>
    </source>
</evidence>
<dbReference type="Gene3D" id="3.40.50.300">
    <property type="entry name" value="P-loop containing nucleotide triphosphate hydrolases"/>
    <property type="match status" value="2"/>
</dbReference>
<proteinExistence type="inferred from homology"/>
<dbReference type="GO" id="GO:0005737">
    <property type="term" value="C:cytoplasm"/>
    <property type="evidence" value="ECO:0007669"/>
    <property type="project" value="TreeGrafter"/>
</dbReference>
<keyword evidence="8" id="KW-0378">Hydrolase</keyword>
<dbReference type="GO" id="GO:0009378">
    <property type="term" value="F:four-way junction helicase activity"/>
    <property type="evidence" value="ECO:0007669"/>
    <property type="project" value="TreeGrafter"/>
</dbReference>
<dbReference type="AlphaFoldDB" id="A0A2H5XBW5"/>
<organism evidence="8 9">
    <name type="scientific">Candidatus Fervidibacter japonicus</name>
    <dbReference type="NCBI Taxonomy" id="2035412"/>
    <lineage>
        <taxon>Bacteria</taxon>
        <taxon>Candidatus Fervidibacterota</taxon>
        <taxon>Candidatus Fervidibacter</taxon>
    </lineage>
</organism>
<dbReference type="GO" id="GO:0005694">
    <property type="term" value="C:chromosome"/>
    <property type="evidence" value="ECO:0007669"/>
    <property type="project" value="TreeGrafter"/>
</dbReference>
<dbReference type="Proteomes" id="UP000236173">
    <property type="component" value="Unassembled WGS sequence"/>
</dbReference>
<dbReference type="GO" id="GO:0016787">
    <property type="term" value="F:hydrolase activity"/>
    <property type="evidence" value="ECO:0007669"/>
    <property type="project" value="UniProtKB-KW"/>
</dbReference>
<evidence type="ECO:0000313" key="9">
    <source>
        <dbReference type="Proteomes" id="UP000236173"/>
    </source>
</evidence>
<dbReference type="GO" id="GO:0043138">
    <property type="term" value="F:3'-5' DNA helicase activity"/>
    <property type="evidence" value="ECO:0007669"/>
    <property type="project" value="UniProtKB-EC"/>
</dbReference>
<name>A0A2H5XBW5_9BACT</name>